<dbReference type="UniPathway" id="UPA00315">
    <property type="reaction ID" value="UER00080"/>
</dbReference>
<protein>
    <recommendedName>
        <fullName evidence="10">S-adenosylmethionine synthase</fullName>
        <shortName evidence="10">AdoMet synthase</shortName>
        <ecNumber evidence="10">2.5.1.6</ecNumber>
    </recommendedName>
    <alternativeName>
        <fullName evidence="10">MAT</fullName>
    </alternativeName>
    <alternativeName>
        <fullName evidence="10">Methionine adenosyltransferase</fullName>
    </alternativeName>
</protein>
<dbReference type="EC" id="2.5.1.6" evidence="10"/>
<evidence type="ECO:0000256" key="7">
    <source>
        <dbReference type="ARBA" id="ARBA00022840"/>
    </source>
</evidence>
<reference evidence="16 17" key="1">
    <citation type="submission" date="2015-01" db="EMBL/GenBank/DDBJ databases">
        <authorList>
            <person name="Filippidou S."/>
            <person name="Jeanneret N."/>
            <person name="Russel-Delif L."/>
            <person name="Junier T."/>
            <person name="Wunderlin T."/>
            <person name="Molina V."/>
            <person name="Johnson S.L."/>
            <person name="Davenport K.W."/>
            <person name="Chain P.S."/>
            <person name="Dorador C."/>
            <person name="Junier P."/>
        </authorList>
    </citation>
    <scope>NUCLEOTIDE SEQUENCE [LARGE SCALE GENOMIC DNA]</scope>
    <source>
        <strain evidence="16 17">Et7/4</strain>
    </source>
</reference>
<evidence type="ECO:0000256" key="11">
    <source>
        <dbReference type="RuleBase" id="RU000542"/>
    </source>
</evidence>
<dbReference type="GO" id="GO:0006730">
    <property type="term" value="P:one-carbon metabolic process"/>
    <property type="evidence" value="ECO:0007669"/>
    <property type="project" value="UniProtKB-KW"/>
</dbReference>
<dbReference type="FunFam" id="3.30.300.10:FF:000003">
    <property type="entry name" value="S-adenosylmethionine synthase"/>
    <property type="match status" value="1"/>
</dbReference>
<dbReference type="Pfam" id="PF00438">
    <property type="entry name" value="S-AdoMet_synt_N"/>
    <property type="match status" value="1"/>
</dbReference>
<comment type="similarity">
    <text evidence="2 10 12">Belongs to the AdoMet synthase family.</text>
</comment>
<feature type="binding site" description="in other chain" evidence="10">
    <location>
        <begin position="244"/>
        <end position="245"/>
    </location>
    <ligand>
        <name>ATP</name>
        <dbReference type="ChEBI" id="CHEBI:30616"/>
        <note>ligand shared between two neighboring subunits</note>
    </ligand>
</feature>
<proteinExistence type="inferred from homology"/>
<dbReference type="SUPFAM" id="SSF55973">
    <property type="entry name" value="S-adenosylmethionine synthetase"/>
    <property type="match status" value="3"/>
</dbReference>
<dbReference type="InterPro" id="IPR022628">
    <property type="entry name" value="S-AdoMet_synt_N"/>
</dbReference>
<dbReference type="EMBL" id="JYBP01000003">
    <property type="protein sequence ID" value="KJE27802.1"/>
    <property type="molecule type" value="Genomic_DNA"/>
</dbReference>
<dbReference type="OrthoDB" id="9801686at2"/>
<feature type="binding site" description="in other chain" evidence="10">
    <location>
        <position position="101"/>
    </location>
    <ligand>
        <name>L-methionine</name>
        <dbReference type="ChEBI" id="CHEBI:57844"/>
        <note>ligand shared between two neighboring subunits</note>
    </ligand>
</feature>
<evidence type="ECO:0000256" key="8">
    <source>
        <dbReference type="ARBA" id="ARBA00022842"/>
    </source>
</evidence>
<dbReference type="Gene3D" id="3.30.300.10">
    <property type="match status" value="3"/>
</dbReference>
<feature type="binding site" description="in other chain" evidence="10">
    <location>
        <position position="284"/>
    </location>
    <ligand>
        <name>L-methionine</name>
        <dbReference type="ChEBI" id="CHEBI:57844"/>
        <note>ligand shared between two neighboring subunits</note>
    </ligand>
</feature>
<comment type="pathway">
    <text evidence="1 10">Amino-acid biosynthesis; S-adenosyl-L-methionine biosynthesis; S-adenosyl-L-methionine from L-methionine: step 1/1.</text>
</comment>
<name>A0A0D8BWR5_GEOKU</name>
<comment type="subcellular location">
    <subcellularLocation>
        <location evidence="10 11">Cytoplasm</location>
    </subcellularLocation>
</comment>
<keyword evidence="10" id="KW-0963">Cytoplasm</keyword>
<dbReference type="HAMAP" id="MF_00086">
    <property type="entry name" value="S_AdoMet_synth1"/>
    <property type="match status" value="1"/>
</dbReference>
<feature type="domain" description="S-adenosylmethionine synthetase central" evidence="14">
    <location>
        <begin position="128"/>
        <end position="245"/>
    </location>
</feature>
<dbReference type="Pfam" id="PF02772">
    <property type="entry name" value="S-AdoMet_synt_M"/>
    <property type="match status" value="1"/>
</dbReference>
<evidence type="ECO:0000256" key="4">
    <source>
        <dbReference type="ARBA" id="ARBA00022679"/>
    </source>
</evidence>
<evidence type="ECO:0000259" key="14">
    <source>
        <dbReference type="Pfam" id="PF02772"/>
    </source>
</evidence>
<keyword evidence="3 10" id="KW-0554">One-carbon metabolism</keyword>
<feature type="binding site" evidence="10">
    <location>
        <position position="45"/>
    </location>
    <ligand>
        <name>K(+)</name>
        <dbReference type="ChEBI" id="CHEBI:29103"/>
    </ligand>
</feature>
<comment type="cofactor">
    <cofactor evidence="10">
        <name>Mg(2+)</name>
        <dbReference type="ChEBI" id="CHEBI:18420"/>
    </cofactor>
    <text evidence="10">Binds 2 divalent ions per subunit.</text>
</comment>
<evidence type="ECO:0000313" key="16">
    <source>
        <dbReference type="EMBL" id="KJE27802.1"/>
    </source>
</evidence>
<evidence type="ECO:0000259" key="15">
    <source>
        <dbReference type="Pfam" id="PF02773"/>
    </source>
</evidence>
<accession>A0A0D8BWR5</accession>
<keyword evidence="9 10" id="KW-0630">Potassium</keyword>
<evidence type="ECO:0000256" key="1">
    <source>
        <dbReference type="ARBA" id="ARBA00005224"/>
    </source>
</evidence>
<keyword evidence="8 10" id="KW-0460">Magnesium</keyword>
<keyword evidence="6 10" id="KW-0547">Nucleotide-binding</keyword>
<dbReference type="FunFam" id="3.30.300.10:FF:000004">
    <property type="entry name" value="S-adenosylmethionine synthase"/>
    <property type="match status" value="1"/>
</dbReference>
<dbReference type="InterPro" id="IPR022630">
    <property type="entry name" value="S-AdoMet_synt_C"/>
</dbReference>
<dbReference type="PROSITE" id="PS00376">
    <property type="entry name" value="ADOMET_SYNTHASE_1"/>
    <property type="match status" value="1"/>
</dbReference>
<dbReference type="GO" id="GO:0004478">
    <property type="term" value="F:methionine adenosyltransferase activity"/>
    <property type="evidence" value="ECO:0007669"/>
    <property type="project" value="UniProtKB-UniRule"/>
</dbReference>
<evidence type="ECO:0000256" key="12">
    <source>
        <dbReference type="RuleBase" id="RU004462"/>
    </source>
</evidence>
<gene>
    <name evidence="10 16" type="primary">metK</name>
    <name evidence="16" type="ORF">LG52_145</name>
</gene>
<dbReference type="InterPro" id="IPR022631">
    <property type="entry name" value="ADOMET_SYNTHASE_CS"/>
</dbReference>
<dbReference type="InterPro" id="IPR022636">
    <property type="entry name" value="S-AdoMet_synthetase_sfam"/>
</dbReference>
<feature type="domain" description="S-adenosylmethionine synthetase C-terminal" evidence="15">
    <location>
        <begin position="247"/>
        <end position="386"/>
    </location>
</feature>
<feature type="binding site" description="in other chain" evidence="10">
    <location>
        <position position="58"/>
    </location>
    <ligand>
        <name>L-methionine</name>
        <dbReference type="ChEBI" id="CHEBI:57844"/>
        <note>ligand shared between two neighboring subunits</note>
    </ligand>
</feature>
<evidence type="ECO:0000256" key="3">
    <source>
        <dbReference type="ARBA" id="ARBA00022563"/>
    </source>
</evidence>
<dbReference type="InterPro" id="IPR022629">
    <property type="entry name" value="S-AdoMet_synt_central"/>
</dbReference>
<evidence type="ECO:0000256" key="5">
    <source>
        <dbReference type="ARBA" id="ARBA00022723"/>
    </source>
</evidence>
<feature type="binding site" description="in other chain" evidence="10">
    <location>
        <begin position="177"/>
        <end position="179"/>
    </location>
    <ligand>
        <name>ATP</name>
        <dbReference type="ChEBI" id="CHEBI:30616"/>
        <note>ligand shared between two neighboring subunits</note>
    </ligand>
</feature>
<keyword evidence="4 10" id="KW-0808">Transferase</keyword>
<dbReference type="AlphaFoldDB" id="A0A0D8BWR5"/>
<feature type="binding site" evidence="10">
    <location>
        <position position="276"/>
    </location>
    <ligand>
        <name>ATP</name>
        <dbReference type="ChEBI" id="CHEBI:30616"/>
        <note>ligand shared between two neighboring subunits</note>
    </ligand>
</feature>
<evidence type="ECO:0000313" key="17">
    <source>
        <dbReference type="Proteomes" id="UP000032522"/>
    </source>
</evidence>
<evidence type="ECO:0000256" key="6">
    <source>
        <dbReference type="ARBA" id="ARBA00022741"/>
    </source>
</evidence>
<dbReference type="RefSeq" id="WP_044730519.1">
    <property type="nucleotide sequence ID" value="NZ_JYBP01000003.1"/>
</dbReference>
<dbReference type="InterPro" id="IPR002133">
    <property type="entry name" value="S-AdoMet_synthetase"/>
</dbReference>
<feature type="binding site" evidence="10">
    <location>
        <position position="280"/>
    </location>
    <ligand>
        <name>ATP</name>
        <dbReference type="ChEBI" id="CHEBI:30616"/>
        <note>ligand shared between two neighboring subunits</note>
    </ligand>
</feature>
<feature type="domain" description="S-adenosylmethionine synthetase N-terminal" evidence="13">
    <location>
        <begin position="6"/>
        <end position="103"/>
    </location>
</feature>
<dbReference type="GO" id="GO:0005524">
    <property type="term" value="F:ATP binding"/>
    <property type="evidence" value="ECO:0007669"/>
    <property type="project" value="UniProtKB-UniRule"/>
</dbReference>
<organism evidence="16 17">
    <name type="scientific">Geobacillus kaustophilus</name>
    <dbReference type="NCBI Taxonomy" id="1462"/>
    <lineage>
        <taxon>Bacteria</taxon>
        <taxon>Bacillati</taxon>
        <taxon>Bacillota</taxon>
        <taxon>Bacilli</taxon>
        <taxon>Bacillales</taxon>
        <taxon>Anoxybacillaceae</taxon>
        <taxon>Geobacillus</taxon>
        <taxon>Geobacillus thermoleovorans group</taxon>
    </lineage>
</organism>
<dbReference type="PANTHER" id="PTHR11964">
    <property type="entry name" value="S-ADENOSYLMETHIONINE SYNTHETASE"/>
    <property type="match status" value="1"/>
</dbReference>
<comment type="subunit">
    <text evidence="10">Homotetramer; dimer of dimers.</text>
</comment>
<feature type="binding site" description="in other chain" evidence="10">
    <location>
        <position position="17"/>
    </location>
    <ligand>
        <name>ATP</name>
        <dbReference type="ChEBI" id="CHEBI:30616"/>
        <note>ligand shared between two neighboring subunits</note>
    </ligand>
</feature>
<evidence type="ECO:0000256" key="9">
    <source>
        <dbReference type="ARBA" id="ARBA00022958"/>
    </source>
</evidence>
<evidence type="ECO:0000256" key="2">
    <source>
        <dbReference type="ARBA" id="ARBA00009685"/>
    </source>
</evidence>
<feature type="binding site" description="in other chain" evidence="10">
    <location>
        <begin position="259"/>
        <end position="260"/>
    </location>
    <ligand>
        <name>ATP</name>
        <dbReference type="ChEBI" id="CHEBI:30616"/>
        <note>ligand shared between two neighboring subunits</note>
    </ligand>
</feature>
<dbReference type="GO" id="GO:0000287">
    <property type="term" value="F:magnesium ion binding"/>
    <property type="evidence" value="ECO:0007669"/>
    <property type="project" value="UniProtKB-UniRule"/>
</dbReference>
<comment type="catalytic activity">
    <reaction evidence="10">
        <text>L-methionine + ATP + H2O = S-adenosyl-L-methionine + phosphate + diphosphate</text>
        <dbReference type="Rhea" id="RHEA:21080"/>
        <dbReference type="ChEBI" id="CHEBI:15377"/>
        <dbReference type="ChEBI" id="CHEBI:30616"/>
        <dbReference type="ChEBI" id="CHEBI:33019"/>
        <dbReference type="ChEBI" id="CHEBI:43474"/>
        <dbReference type="ChEBI" id="CHEBI:57844"/>
        <dbReference type="ChEBI" id="CHEBI:59789"/>
        <dbReference type="EC" id="2.5.1.6"/>
    </reaction>
</comment>
<comment type="function">
    <text evidence="10">Catalyzes the formation of S-adenosylmethionine (AdoMet) from methionine and ATP. The overall synthetic reaction is composed of two sequential steps, AdoMet formation and the subsequent tripolyphosphate hydrolysis which occurs prior to release of AdoMet from the enzyme.</text>
</comment>
<dbReference type="Proteomes" id="UP000032522">
    <property type="component" value="Unassembled WGS sequence"/>
</dbReference>
<feature type="binding site" evidence="10">
    <location>
        <position position="253"/>
    </location>
    <ligand>
        <name>ATP</name>
        <dbReference type="ChEBI" id="CHEBI:30616"/>
        <note>ligand shared between two neighboring subunits</note>
    </ligand>
</feature>
<dbReference type="GO" id="GO:0005737">
    <property type="term" value="C:cytoplasm"/>
    <property type="evidence" value="ECO:0007669"/>
    <property type="project" value="UniProtKB-SubCell"/>
</dbReference>
<evidence type="ECO:0000256" key="10">
    <source>
        <dbReference type="HAMAP-Rule" id="MF_00086"/>
    </source>
</evidence>
<feature type="binding site" evidence="10">
    <location>
        <position position="253"/>
    </location>
    <ligand>
        <name>L-methionine</name>
        <dbReference type="ChEBI" id="CHEBI:57844"/>
        <note>ligand shared between two neighboring subunits</note>
    </ligand>
</feature>
<dbReference type="CDD" id="cd18079">
    <property type="entry name" value="S-AdoMet_synt"/>
    <property type="match status" value="1"/>
</dbReference>
<dbReference type="NCBIfam" id="TIGR01034">
    <property type="entry name" value="metK"/>
    <property type="match status" value="1"/>
</dbReference>
<dbReference type="GO" id="GO:0006556">
    <property type="term" value="P:S-adenosylmethionine biosynthetic process"/>
    <property type="evidence" value="ECO:0007669"/>
    <property type="project" value="UniProtKB-UniRule"/>
</dbReference>
<comment type="caution">
    <text evidence="16">The sequence shown here is derived from an EMBL/GenBank/DDBJ whole genome shotgun (WGS) entry which is preliminary data.</text>
</comment>
<comment type="cofactor">
    <cofactor evidence="10">
        <name>K(+)</name>
        <dbReference type="ChEBI" id="CHEBI:29103"/>
    </cofactor>
    <text evidence="10">Binds 1 potassium ion per subunit.</text>
</comment>
<sequence>MSAKRRLFTSESVTEGHPDKICDQISDAILDAILEKDPNARVACETSVTTGLVLVSGEITTSTYVDIPRIVRDTVREIGYTRAKYGFDADTCAVLTSIDEQSPDIAMGVDRALEAREGQMTDEEIEAIGAGDQGLMFGFACNETEELMPLPISLAHRLARRLAEVRKTDVLPYLRPDGKTQVTIEYDENGKPVRVDTIVVSAQHHPEITQDQIQRDIKEHVIKPVVPAELLDGNTNYFINPTGRFVIGGPQGDAGLTGRKIIVDTYGGYARHGGGAFSGKDPTKVDRSAAYAARYVAKNIVAAGLADKCEVQLAYAIGVARPVSISIDTFGTGKVSEDVLIEVVRNNFDLRPAGIIKMLDLRRPIYKQTAAYGHFGRTDVDLPWERTDKAALLKEQALALANNR</sequence>
<dbReference type="Pfam" id="PF02773">
    <property type="entry name" value="S-AdoMet_synt_C"/>
    <property type="match status" value="1"/>
</dbReference>
<evidence type="ECO:0000259" key="13">
    <source>
        <dbReference type="Pfam" id="PF00438"/>
    </source>
</evidence>
<dbReference type="PATRIC" id="fig|1462.6.peg.237"/>
<feature type="binding site" evidence="10">
    <location>
        <position position="19"/>
    </location>
    <ligand>
        <name>Mg(2+)</name>
        <dbReference type="ChEBI" id="CHEBI:18420"/>
    </ligand>
</feature>
<keyword evidence="5 10" id="KW-0479">Metal-binding</keyword>
<keyword evidence="7 10" id="KW-0067">ATP-binding</keyword>
<dbReference type="PIRSF" id="PIRSF000497">
    <property type="entry name" value="MAT"/>
    <property type="match status" value="1"/>
</dbReference>
<dbReference type="PROSITE" id="PS00377">
    <property type="entry name" value="ADOMET_SYNTHASE_2"/>
    <property type="match status" value="1"/>
</dbReference>
<feature type="region of interest" description="Flexible loop" evidence="10">
    <location>
        <begin position="101"/>
        <end position="111"/>
    </location>
</feature>